<protein>
    <submittedName>
        <fullName evidence="1">Putative kinase mug58</fullName>
    </submittedName>
</protein>
<dbReference type="Proteomes" id="UP000187455">
    <property type="component" value="Unassembled WGS sequence"/>
</dbReference>
<comment type="caution">
    <text evidence="1">The sequence shown here is derived from an EMBL/GenBank/DDBJ whole genome shotgun (WGS) entry which is preliminary data.</text>
</comment>
<dbReference type="InterPro" id="IPR027417">
    <property type="entry name" value="P-loop_NTPase"/>
</dbReference>
<reference evidence="1 2" key="1">
    <citation type="journal article" date="2016" name="Mol. Biol. Evol.">
        <title>Genome-Wide Survey of Gut Fungi (Harpellales) Reveals the First Horizontally Transferred Ubiquitin Gene from a Mosquito Host.</title>
        <authorList>
            <person name="Wang Y."/>
            <person name="White M.M."/>
            <person name="Kvist S."/>
            <person name="Moncalvo J.M."/>
        </authorList>
    </citation>
    <scope>NUCLEOTIDE SEQUENCE [LARGE SCALE GENOMIC DNA]</scope>
    <source>
        <strain evidence="1 2">ALG-7-W6</strain>
    </source>
</reference>
<dbReference type="AlphaFoldDB" id="A0A1R0GNF6"/>
<proteinExistence type="predicted"/>
<organism evidence="1 2">
    <name type="scientific">Smittium mucronatum</name>
    <dbReference type="NCBI Taxonomy" id="133383"/>
    <lineage>
        <taxon>Eukaryota</taxon>
        <taxon>Fungi</taxon>
        <taxon>Fungi incertae sedis</taxon>
        <taxon>Zoopagomycota</taxon>
        <taxon>Kickxellomycotina</taxon>
        <taxon>Harpellomycetes</taxon>
        <taxon>Harpellales</taxon>
        <taxon>Legeriomycetaceae</taxon>
        <taxon>Smittium</taxon>
    </lineage>
</organism>
<keyword evidence="1" id="KW-0418">Kinase</keyword>
<gene>
    <name evidence="1" type="ORF">AYI68_g7526</name>
</gene>
<keyword evidence="1" id="KW-0808">Transferase</keyword>
<dbReference type="EMBL" id="LSSL01006469">
    <property type="protein sequence ID" value="OLY78422.1"/>
    <property type="molecule type" value="Genomic_DNA"/>
</dbReference>
<dbReference type="OrthoDB" id="347435at2759"/>
<dbReference type="STRING" id="133383.A0A1R0GNF6"/>
<dbReference type="SUPFAM" id="SSF52540">
    <property type="entry name" value="P-loop containing nucleoside triphosphate hydrolases"/>
    <property type="match status" value="1"/>
</dbReference>
<name>A0A1R0GNF6_9FUNG</name>
<dbReference type="PANTHER" id="PTHR10285">
    <property type="entry name" value="URIDINE KINASE"/>
    <property type="match status" value="1"/>
</dbReference>
<dbReference type="GO" id="GO:0016301">
    <property type="term" value="F:kinase activity"/>
    <property type="evidence" value="ECO:0007669"/>
    <property type="project" value="UniProtKB-KW"/>
</dbReference>
<evidence type="ECO:0000313" key="1">
    <source>
        <dbReference type="EMBL" id="OLY78422.1"/>
    </source>
</evidence>
<dbReference type="Gene3D" id="3.40.50.300">
    <property type="entry name" value="P-loop containing nucleotide triphosphate hydrolases"/>
    <property type="match status" value="1"/>
</dbReference>
<sequence>MENPNSDKIKILTEFILKTHKSHSVGSKDTLIVGLSGPQGSGKTTICADLISSLHQNGLIATTFSTDDVYIPFSEQVGNAEKYPGNRLVEFRGNAGTVHVDLAVDTLNKLKRMNETGEMVSIPIFNKSLNGGRGDRLPEAEWRKVGPRLDVVLFEGWNLGFPPVPREQVTEICSLIKSRSGPLLPISSNPNETDYHLGTSLNNGYRASSKFSEPELQLINSLISSHSAMYNMLDAFIHFRAASLEYIYEWRWQQEQALAISVANSNASKSAGTLTKQQVIDFVDRFMPCYEINGAQLVRVGFVPSSTSQISLLLDANRKIISP</sequence>
<evidence type="ECO:0000313" key="2">
    <source>
        <dbReference type="Proteomes" id="UP000187455"/>
    </source>
</evidence>
<accession>A0A1R0GNF6</accession>
<keyword evidence="2" id="KW-1185">Reference proteome</keyword>